<name>A0A0K0F5D7_STRVS</name>
<proteinExistence type="predicted"/>
<dbReference type="Pfam" id="PF02891">
    <property type="entry name" value="zf-MIZ"/>
    <property type="match status" value="1"/>
</dbReference>
<evidence type="ECO:0000256" key="2">
    <source>
        <dbReference type="ARBA" id="ARBA00022771"/>
    </source>
</evidence>
<dbReference type="PANTHER" id="PTHR10782">
    <property type="entry name" value="ZINC FINGER MIZ DOMAIN-CONTAINING PROTEIN"/>
    <property type="match status" value="1"/>
</dbReference>
<dbReference type="Gene3D" id="3.30.40.10">
    <property type="entry name" value="Zinc/RING finger domain, C3HC4 (zinc finger)"/>
    <property type="match status" value="1"/>
</dbReference>
<evidence type="ECO:0000313" key="6">
    <source>
        <dbReference type="Proteomes" id="UP000035680"/>
    </source>
</evidence>
<sequence>MARKSDIETCKELLSQKFCLSDMRHCFIVMSWPIVSDRVSLQRMLKEGLESSITQKKMVKTILKRSISMNYCSPDVLKTFLENLEVHYNDRLNNGVIVPGTNITMKEPYFYKNFVIFSGWKTVPSKGISESIVFNFKLPAEVLNSILCSDNSSSPKKCLILRSARINEGNKLPYEDCCPYGMRMLIDSQEFTYLLSRRNIPTNLNEAILTLSRVGKARECLSMEILVNGAAINEFAFAVFSSTLKKVEELVLESTNKPRISVEEFGNDLEKCLTGEDGLILESIKVSLNSLVSRERIKIPFRGKNCNHISPEDLKTYIKINEANQSWLCRQCKNLCTPDDIRIDEFFTKVLKNHPNVEEIELFPGLEYKIVGHEGKININNSKVIKGGRENDNNVIVLMTDSEEYDSFFESLSPIECYENRLPLNVNTNNNVTDCIVSDDSFEKEPPVKVPKPRQLIIVSREVPTEKCDTTQSRKTTNSAGIISSNRTISLESSSISSEPFSDSEMSSSYRSASFSTPTPINGSISFSTQTSGSQQEAVCVIKDLVTKKSPLAMEIVKRIITNSNFYDMYISLKPGDFKVWKPVGISDELWEILTKHEV</sequence>
<keyword evidence="2 4" id="KW-0863">Zinc-finger</keyword>
<keyword evidence="6" id="KW-1185">Reference proteome</keyword>
<reference evidence="7" key="2">
    <citation type="submission" date="2015-08" db="UniProtKB">
        <authorList>
            <consortium name="WormBaseParasite"/>
        </authorList>
    </citation>
    <scope>IDENTIFICATION</scope>
</reference>
<evidence type="ECO:0000256" key="3">
    <source>
        <dbReference type="ARBA" id="ARBA00022833"/>
    </source>
</evidence>
<organism evidence="6 7">
    <name type="scientific">Strongyloides venezuelensis</name>
    <name type="common">Threadworm</name>
    <dbReference type="NCBI Taxonomy" id="75913"/>
    <lineage>
        <taxon>Eukaryota</taxon>
        <taxon>Metazoa</taxon>
        <taxon>Ecdysozoa</taxon>
        <taxon>Nematoda</taxon>
        <taxon>Chromadorea</taxon>
        <taxon>Rhabditida</taxon>
        <taxon>Tylenchina</taxon>
        <taxon>Panagrolaimomorpha</taxon>
        <taxon>Strongyloidoidea</taxon>
        <taxon>Strongyloididae</taxon>
        <taxon>Strongyloides</taxon>
    </lineage>
</organism>
<reference evidence="6" key="1">
    <citation type="submission" date="2014-07" db="EMBL/GenBank/DDBJ databases">
        <authorList>
            <person name="Martin A.A"/>
            <person name="De Silva N."/>
        </authorList>
    </citation>
    <scope>NUCLEOTIDE SEQUENCE</scope>
</reference>
<dbReference type="Proteomes" id="UP000035680">
    <property type="component" value="Unassembled WGS sequence"/>
</dbReference>
<dbReference type="WBParaSite" id="SVE_0402800.1">
    <property type="protein sequence ID" value="SVE_0402800.1"/>
    <property type="gene ID" value="SVE_0402800"/>
</dbReference>
<keyword evidence="3" id="KW-0862">Zinc</keyword>
<dbReference type="InterPro" id="IPR004181">
    <property type="entry name" value="Znf_MIZ"/>
</dbReference>
<evidence type="ECO:0000256" key="4">
    <source>
        <dbReference type="PROSITE-ProRule" id="PRU00452"/>
    </source>
</evidence>
<dbReference type="PANTHER" id="PTHR10782:SF4">
    <property type="entry name" value="TONALLI, ISOFORM E"/>
    <property type="match status" value="1"/>
</dbReference>
<dbReference type="GO" id="GO:0016925">
    <property type="term" value="P:protein sumoylation"/>
    <property type="evidence" value="ECO:0007669"/>
    <property type="project" value="TreeGrafter"/>
</dbReference>
<dbReference type="GO" id="GO:0061665">
    <property type="term" value="F:SUMO ligase activity"/>
    <property type="evidence" value="ECO:0007669"/>
    <property type="project" value="TreeGrafter"/>
</dbReference>
<protein>
    <submittedName>
        <fullName evidence="7">SP-RING-type domain-containing protein</fullName>
    </submittedName>
</protein>
<keyword evidence="1" id="KW-0479">Metal-binding</keyword>
<evidence type="ECO:0000313" key="7">
    <source>
        <dbReference type="WBParaSite" id="SVE_0402800.1"/>
    </source>
</evidence>
<dbReference type="PROSITE" id="PS51044">
    <property type="entry name" value="ZF_SP_RING"/>
    <property type="match status" value="1"/>
</dbReference>
<dbReference type="InterPro" id="IPR013083">
    <property type="entry name" value="Znf_RING/FYVE/PHD"/>
</dbReference>
<evidence type="ECO:0000256" key="1">
    <source>
        <dbReference type="ARBA" id="ARBA00022723"/>
    </source>
</evidence>
<feature type="domain" description="SP-RING-type" evidence="5">
    <location>
        <begin position="275"/>
        <end position="356"/>
    </location>
</feature>
<accession>A0A0K0F5D7</accession>
<dbReference type="AlphaFoldDB" id="A0A0K0F5D7"/>
<dbReference type="STRING" id="75913.A0A0K0F5D7"/>
<dbReference type="GO" id="GO:0000785">
    <property type="term" value="C:chromatin"/>
    <property type="evidence" value="ECO:0007669"/>
    <property type="project" value="TreeGrafter"/>
</dbReference>
<evidence type="ECO:0000259" key="5">
    <source>
        <dbReference type="PROSITE" id="PS51044"/>
    </source>
</evidence>
<dbReference type="GO" id="GO:0008270">
    <property type="term" value="F:zinc ion binding"/>
    <property type="evidence" value="ECO:0007669"/>
    <property type="project" value="UniProtKB-KW"/>
</dbReference>